<evidence type="ECO:0000313" key="3">
    <source>
        <dbReference type="EMBL" id="SDR67779.1"/>
    </source>
</evidence>
<reference evidence="3 4" key="1">
    <citation type="submission" date="2016-10" db="EMBL/GenBank/DDBJ databases">
        <authorList>
            <person name="Varghese N."/>
            <person name="Submissions S."/>
        </authorList>
    </citation>
    <scope>NUCLEOTIDE SEQUENCE [LARGE SCALE GENOMIC DNA]</scope>
    <source>
        <strain evidence="3 4">Mar_2010_102</strain>
    </source>
</reference>
<proteinExistence type="predicted"/>
<feature type="chain" id="PRO_5009253008" description="DUF3857 domain-containing protein" evidence="1">
    <location>
        <begin position="20"/>
        <end position="656"/>
    </location>
</feature>
<feature type="signal peptide" evidence="1">
    <location>
        <begin position="1"/>
        <end position="19"/>
    </location>
</feature>
<keyword evidence="4" id="KW-1185">Reference proteome</keyword>
<keyword evidence="1" id="KW-0732">Signal</keyword>
<dbReference type="Gene3D" id="2.60.120.1130">
    <property type="match status" value="1"/>
</dbReference>
<dbReference type="InterPro" id="IPR024618">
    <property type="entry name" value="DUF3857"/>
</dbReference>
<evidence type="ECO:0000313" key="4">
    <source>
        <dbReference type="Proteomes" id="UP000198858"/>
    </source>
</evidence>
<dbReference type="AlphaFoldDB" id="A0A1H1L1J5"/>
<evidence type="ECO:0000259" key="2">
    <source>
        <dbReference type="Pfam" id="PF12969"/>
    </source>
</evidence>
<accession>A0A1H1L1J5</accession>
<dbReference type="Gene3D" id="3.10.620.30">
    <property type="match status" value="1"/>
</dbReference>
<sequence length="656" mass="76238">MSKFYLRYLLLFLPYVFLAQEFKTENLTPSKADLETQVYYQDTTANAFYIKEKGFSEFDRNRDYNIVFNYSAQIKILNKNGFNEATIEIPLSKSDNKKDKILKLDAATYNLENGVIKKNSLSQKDIFTKELEHHALVRFTFPNIKEGSVLVYSYELESPFFFNFTTWKFQDDIPKAYSEFTAQIPGNYEYNIKKTGYLELTVDEIDIVKNCIDFGASTESGDCLKSVYAIKDVPAFKTEDHITSEKNYLSSIQYELMQVTRLDGYVRKYTKNWEDVDQELKTDKGIGRQLRRENIAKGLLPEDIRSLPNNLSKAGFIYDFVQNEFTWNHKYNIHRDINLKDILESRTGNVLEINALLHNIYKYEGFEVLPVLAATRNKGFPTKVHPVLSDFNYFFIQLSIGKEKYLLDATEKIIDFGRLPFRALNGYARLMDFENGSSWINITPKDYSRVIYNDSIKINKDGTSTGFSQQILDGYHAYNMRNELENTNTNEIFSKLALNTESTNAVKTKVSGVNDLTEDLKIRYDLQNKSQKIGDKIYFNPFNFKFIDRNPFQLEERNYPIDFGYQDVYSYSSIIEIPEGYKVTELPETKAIAMPGKAGRLIFSVNKKNESVIHVNCMLRFSYASYPPEYYEAIKLFFDSILEVQTQSLIIIEENS</sequence>
<feature type="domain" description="DUF3857" evidence="2">
    <location>
        <begin position="63"/>
        <end position="195"/>
    </location>
</feature>
<dbReference type="EMBL" id="LT629745">
    <property type="protein sequence ID" value="SDR67779.1"/>
    <property type="molecule type" value="Genomic_DNA"/>
</dbReference>
<organism evidence="3 4">
    <name type="scientific">Christiangramia echinicola</name>
    <dbReference type="NCBI Taxonomy" id="279359"/>
    <lineage>
        <taxon>Bacteria</taxon>
        <taxon>Pseudomonadati</taxon>
        <taxon>Bacteroidota</taxon>
        <taxon>Flavobacteriia</taxon>
        <taxon>Flavobacteriales</taxon>
        <taxon>Flavobacteriaceae</taxon>
        <taxon>Christiangramia</taxon>
    </lineage>
</organism>
<dbReference type="Gene3D" id="2.60.40.3140">
    <property type="match status" value="1"/>
</dbReference>
<dbReference type="RefSeq" id="WP_089661118.1">
    <property type="nucleotide sequence ID" value="NZ_LT629745.1"/>
</dbReference>
<gene>
    <name evidence="3" type="ORF">SAMN04488552_0440</name>
</gene>
<name>A0A1H1L1J5_9FLAO</name>
<dbReference type="Proteomes" id="UP000198858">
    <property type="component" value="Chromosome I"/>
</dbReference>
<evidence type="ECO:0000256" key="1">
    <source>
        <dbReference type="SAM" id="SignalP"/>
    </source>
</evidence>
<protein>
    <recommendedName>
        <fullName evidence="2">DUF3857 domain-containing protein</fullName>
    </recommendedName>
</protein>
<dbReference type="STRING" id="1250231.SAMN04488552_0440"/>
<dbReference type="Pfam" id="PF12969">
    <property type="entry name" value="DUF3857"/>
    <property type="match status" value="1"/>
</dbReference>